<comment type="cofactor">
    <cofactor evidence="1">
        <name>Mg(2+)</name>
        <dbReference type="ChEBI" id="CHEBI:18420"/>
    </cofactor>
</comment>
<keyword evidence="12" id="KW-1185">Reference proteome</keyword>
<evidence type="ECO:0000259" key="10">
    <source>
        <dbReference type="PROSITE" id="PS50887"/>
    </source>
</evidence>
<dbReference type="RefSeq" id="WP_091998857.1">
    <property type="nucleotide sequence ID" value="NZ_FOUR01000001.1"/>
</dbReference>
<dbReference type="PROSITE" id="PS50112">
    <property type="entry name" value="PAS"/>
    <property type="match status" value="2"/>
</dbReference>
<organism evidence="11 12">
    <name type="scientific">Marinobacter pelagius</name>
    <dbReference type="NCBI Taxonomy" id="379482"/>
    <lineage>
        <taxon>Bacteria</taxon>
        <taxon>Pseudomonadati</taxon>
        <taxon>Pseudomonadota</taxon>
        <taxon>Gammaproteobacteria</taxon>
        <taxon>Pseudomonadales</taxon>
        <taxon>Marinobacteraceae</taxon>
        <taxon>Marinobacter</taxon>
    </lineage>
</organism>
<dbReference type="InterPro" id="IPR001610">
    <property type="entry name" value="PAC"/>
</dbReference>
<gene>
    <name evidence="11" type="ORF">SAMN04487961_0764</name>
</gene>
<dbReference type="SUPFAM" id="SSF141868">
    <property type="entry name" value="EAL domain-like"/>
    <property type="match status" value="1"/>
</dbReference>
<protein>
    <recommendedName>
        <fullName evidence="2">cyclic-guanylate-specific phosphodiesterase</fullName>
        <ecNumber evidence="2">3.1.4.52</ecNumber>
    </recommendedName>
</protein>
<dbReference type="GO" id="GO:0000160">
    <property type="term" value="P:phosphorelay signal transduction system"/>
    <property type="evidence" value="ECO:0007669"/>
    <property type="project" value="InterPro"/>
</dbReference>
<evidence type="ECO:0000256" key="2">
    <source>
        <dbReference type="ARBA" id="ARBA00012282"/>
    </source>
</evidence>
<comment type="catalytic activity">
    <reaction evidence="4">
        <text>3',3'-c-di-GMP + H2O = 5'-phosphoguanylyl(3'-&gt;5')guanosine + H(+)</text>
        <dbReference type="Rhea" id="RHEA:24902"/>
        <dbReference type="ChEBI" id="CHEBI:15377"/>
        <dbReference type="ChEBI" id="CHEBI:15378"/>
        <dbReference type="ChEBI" id="CHEBI:58754"/>
        <dbReference type="ChEBI" id="CHEBI:58805"/>
        <dbReference type="EC" id="3.1.4.52"/>
    </reaction>
    <physiologicalReaction direction="left-to-right" evidence="4">
        <dbReference type="Rhea" id="RHEA:24903"/>
    </physiologicalReaction>
</comment>
<dbReference type="CDD" id="cd00156">
    <property type="entry name" value="REC"/>
    <property type="match status" value="1"/>
</dbReference>
<dbReference type="EC" id="3.1.4.52" evidence="2"/>
<dbReference type="InterPro" id="IPR035965">
    <property type="entry name" value="PAS-like_dom_sf"/>
</dbReference>
<dbReference type="CDD" id="cd17569">
    <property type="entry name" value="REC_HupR-like"/>
    <property type="match status" value="1"/>
</dbReference>
<feature type="domain" description="EAL" evidence="9">
    <location>
        <begin position="557"/>
        <end position="811"/>
    </location>
</feature>
<dbReference type="Pfam" id="PF13426">
    <property type="entry name" value="PAS_9"/>
    <property type="match status" value="1"/>
</dbReference>
<dbReference type="GO" id="GO:0071111">
    <property type="term" value="F:cyclic-guanylate-specific phosphodiesterase activity"/>
    <property type="evidence" value="ECO:0007669"/>
    <property type="project" value="UniProtKB-EC"/>
</dbReference>
<keyword evidence="5" id="KW-0597">Phosphoprotein</keyword>
<evidence type="ECO:0000256" key="3">
    <source>
        <dbReference type="ARBA" id="ARBA00022636"/>
    </source>
</evidence>
<dbReference type="InterPro" id="IPR000700">
    <property type="entry name" value="PAS-assoc_C"/>
</dbReference>
<dbReference type="Gene3D" id="3.30.70.270">
    <property type="match status" value="1"/>
</dbReference>
<dbReference type="PROSITE" id="PS50883">
    <property type="entry name" value="EAL"/>
    <property type="match status" value="1"/>
</dbReference>
<dbReference type="SUPFAM" id="SSF55785">
    <property type="entry name" value="PYP-like sensor domain (PAS domain)"/>
    <property type="match status" value="2"/>
</dbReference>
<dbReference type="CDD" id="cd00130">
    <property type="entry name" value="PAS"/>
    <property type="match status" value="1"/>
</dbReference>
<dbReference type="Pfam" id="PF00990">
    <property type="entry name" value="GGDEF"/>
    <property type="match status" value="1"/>
</dbReference>
<dbReference type="SMART" id="SM00052">
    <property type="entry name" value="EAL"/>
    <property type="match status" value="1"/>
</dbReference>
<reference evidence="12" key="1">
    <citation type="submission" date="2016-10" db="EMBL/GenBank/DDBJ databases">
        <authorList>
            <person name="Varghese N."/>
            <person name="Submissions S."/>
        </authorList>
    </citation>
    <scope>NUCLEOTIDE SEQUENCE [LARGE SCALE GENOMIC DNA]</scope>
    <source>
        <strain evidence="12">CGMCC 1.6775</strain>
    </source>
</reference>
<dbReference type="PROSITE" id="PS50113">
    <property type="entry name" value="PAC"/>
    <property type="match status" value="1"/>
</dbReference>
<evidence type="ECO:0000256" key="1">
    <source>
        <dbReference type="ARBA" id="ARBA00001946"/>
    </source>
</evidence>
<feature type="modified residue" description="4-aspartylphosphate" evidence="5">
    <location>
        <position position="876"/>
    </location>
</feature>
<dbReference type="NCBIfam" id="TIGR00254">
    <property type="entry name" value="GGDEF"/>
    <property type="match status" value="1"/>
</dbReference>
<keyword evidence="3" id="KW-0973">c-di-GMP</keyword>
<feature type="domain" description="Response regulatory" evidence="6">
    <location>
        <begin position="7"/>
        <end position="124"/>
    </location>
</feature>
<dbReference type="SMART" id="SM00091">
    <property type="entry name" value="PAS"/>
    <property type="match status" value="2"/>
</dbReference>
<feature type="domain" description="GGDEF" evidence="10">
    <location>
        <begin position="415"/>
        <end position="548"/>
    </location>
</feature>
<dbReference type="InterPro" id="IPR035919">
    <property type="entry name" value="EAL_sf"/>
</dbReference>
<sequence>MTDPMLRVLLIEDDEDDYLITRDLLHDVSPSGVELIWRDTMLAGLEALEQERIDVTLVDLRLGPDSGLDVIREAQDRGITSPFILLTGQGDADLDARAVELGAADYLVKGRLDGHILIRSIRYAVDRAAANEDLASSEAHYRLLFENNPAPMYLVQPESGRIESMNRAAMALYGFHTGEAVDLSLPDLRCNTSPVAREGVILREGSTLEEHRTRDGDSLYLELLTERIVLDHHPLDLVMVTDMTRQIDNSRRLRLLQQCIESSSNGIVIADAQQPDMPLVYVNPTFERITGFSPEESVGRNCRFLQGYSDDPSNEQALAEIRKALATGGETSVVLRNFRKDGTPFWNDLYLSPIRNDEGEVTHFVGVQNDISERKDVENQLAYNASHDVLTQLPNRALLEDRLEQACRFTQRHGRTLALLFIDLDGFKLINDSLGHRTGDKLLIEVARRLMEVCRTGDTVARVSGDEYVMLLPDLARNEDALMVVEQIMRTLSAPYNVNDENLHLTASVGIATTDGSISQPTELIQQADLAMYRAKQMGRNTYQWFSEQLNTEASYRVKLRNELQDAIDNERLTLYYQPLIDSRTGKARAVEALVRWNHPERGLVSPGDFLPLAEETGQIIALGQWVLEQACRDMLRLHKAGFKDCTVAVNVSPMQVRKAGFIGAVSDALEASGLPPEALELEIVESAVLYDADQVIRTLHDLRDLGVGIAIDDFGTGFSSLSYIKLLPANKIKIDRSFIRDVIQDRSDAAITQGVISMAHHLSLDVVAEGVETDAQAAFLRRNQCDLLQGFLFARPMPLNLLEEYMHTRGGYASSAADDQDSPDKTLLLLDDESNILRALTRVLRRDGYRILTTTSVHEAFSLLAENDVQVIISDQRMPEMSGTEFLSRVKAIHPDTVRIVLSGYTDLKSVTEAINEGSIYKFLTKPWDDKQIREHVQKAFQHHQTLQG</sequence>
<dbReference type="InterPro" id="IPR011006">
    <property type="entry name" value="CheY-like_superfamily"/>
</dbReference>
<dbReference type="AlphaFoldDB" id="A0A1I4RZX9"/>
<dbReference type="PROSITE" id="PS50110">
    <property type="entry name" value="RESPONSE_REGULATORY"/>
    <property type="match status" value="2"/>
</dbReference>
<dbReference type="Gene3D" id="3.40.50.2300">
    <property type="match status" value="2"/>
</dbReference>
<evidence type="ECO:0000259" key="8">
    <source>
        <dbReference type="PROSITE" id="PS50113"/>
    </source>
</evidence>
<dbReference type="InterPro" id="IPR043128">
    <property type="entry name" value="Rev_trsase/Diguanyl_cyclase"/>
</dbReference>
<dbReference type="SMART" id="SM00086">
    <property type="entry name" value="PAC"/>
    <property type="match status" value="1"/>
</dbReference>
<dbReference type="SUPFAM" id="SSF52172">
    <property type="entry name" value="CheY-like"/>
    <property type="match status" value="2"/>
</dbReference>
<evidence type="ECO:0000259" key="9">
    <source>
        <dbReference type="PROSITE" id="PS50883"/>
    </source>
</evidence>
<dbReference type="FunFam" id="3.30.70.270:FF:000001">
    <property type="entry name" value="Diguanylate cyclase domain protein"/>
    <property type="match status" value="1"/>
</dbReference>
<feature type="domain" description="Response regulatory" evidence="6">
    <location>
        <begin position="827"/>
        <end position="942"/>
    </location>
</feature>
<evidence type="ECO:0000256" key="5">
    <source>
        <dbReference type="PROSITE-ProRule" id="PRU00169"/>
    </source>
</evidence>
<dbReference type="FunFam" id="3.20.20.450:FF:000001">
    <property type="entry name" value="Cyclic di-GMP phosphodiesterase yahA"/>
    <property type="match status" value="1"/>
</dbReference>
<dbReference type="SMART" id="SM00267">
    <property type="entry name" value="GGDEF"/>
    <property type="match status" value="1"/>
</dbReference>
<proteinExistence type="predicted"/>
<dbReference type="InterPro" id="IPR000160">
    <property type="entry name" value="GGDEF_dom"/>
</dbReference>
<dbReference type="Pfam" id="PF00563">
    <property type="entry name" value="EAL"/>
    <property type="match status" value="1"/>
</dbReference>
<dbReference type="NCBIfam" id="TIGR00229">
    <property type="entry name" value="sensory_box"/>
    <property type="match status" value="2"/>
</dbReference>
<evidence type="ECO:0000256" key="4">
    <source>
        <dbReference type="ARBA" id="ARBA00051114"/>
    </source>
</evidence>
<feature type="modified residue" description="4-aspartylphosphate" evidence="5">
    <location>
        <position position="59"/>
    </location>
</feature>
<dbReference type="InterPro" id="IPR001789">
    <property type="entry name" value="Sig_transdc_resp-reg_receiver"/>
</dbReference>
<dbReference type="Proteomes" id="UP000199339">
    <property type="component" value="Unassembled WGS sequence"/>
</dbReference>
<feature type="domain" description="PAS" evidence="7">
    <location>
        <begin position="137"/>
        <end position="182"/>
    </location>
</feature>
<dbReference type="EMBL" id="FOUR01000001">
    <property type="protein sequence ID" value="SFM57775.1"/>
    <property type="molecule type" value="Genomic_DNA"/>
</dbReference>
<dbReference type="SUPFAM" id="SSF55073">
    <property type="entry name" value="Nucleotide cyclase"/>
    <property type="match status" value="1"/>
</dbReference>
<feature type="domain" description="PAC" evidence="8">
    <location>
        <begin position="331"/>
        <end position="383"/>
    </location>
</feature>
<feature type="domain" description="PAS" evidence="7">
    <location>
        <begin position="252"/>
        <end position="328"/>
    </location>
</feature>
<dbReference type="SMART" id="SM00448">
    <property type="entry name" value="REC"/>
    <property type="match status" value="2"/>
</dbReference>
<dbReference type="PANTHER" id="PTHR44757">
    <property type="entry name" value="DIGUANYLATE CYCLASE DGCP"/>
    <property type="match status" value="1"/>
</dbReference>
<dbReference type="Gene3D" id="3.20.20.450">
    <property type="entry name" value="EAL domain"/>
    <property type="match status" value="1"/>
</dbReference>
<evidence type="ECO:0000259" key="7">
    <source>
        <dbReference type="PROSITE" id="PS50112"/>
    </source>
</evidence>
<dbReference type="OrthoDB" id="6597954at2"/>
<dbReference type="InterPro" id="IPR052155">
    <property type="entry name" value="Biofilm_reg_signaling"/>
</dbReference>
<dbReference type="GO" id="GO:0071732">
    <property type="term" value="P:cellular response to nitric oxide"/>
    <property type="evidence" value="ECO:0007669"/>
    <property type="project" value="UniProtKB-ARBA"/>
</dbReference>
<dbReference type="InterPro" id="IPR000014">
    <property type="entry name" value="PAS"/>
</dbReference>
<dbReference type="PANTHER" id="PTHR44757:SF2">
    <property type="entry name" value="BIOFILM ARCHITECTURE MAINTENANCE PROTEIN MBAA"/>
    <property type="match status" value="1"/>
</dbReference>
<dbReference type="Gene3D" id="3.30.450.20">
    <property type="entry name" value="PAS domain"/>
    <property type="match status" value="2"/>
</dbReference>
<dbReference type="Pfam" id="PF13188">
    <property type="entry name" value="PAS_8"/>
    <property type="match status" value="1"/>
</dbReference>
<dbReference type="CDD" id="cd01949">
    <property type="entry name" value="GGDEF"/>
    <property type="match status" value="1"/>
</dbReference>
<evidence type="ECO:0000313" key="12">
    <source>
        <dbReference type="Proteomes" id="UP000199339"/>
    </source>
</evidence>
<dbReference type="CDD" id="cd01948">
    <property type="entry name" value="EAL"/>
    <property type="match status" value="1"/>
</dbReference>
<dbReference type="InterPro" id="IPR029787">
    <property type="entry name" value="Nucleotide_cyclase"/>
</dbReference>
<name>A0A1I4RZX9_9GAMM</name>
<dbReference type="InterPro" id="IPR001633">
    <property type="entry name" value="EAL_dom"/>
</dbReference>
<dbReference type="Pfam" id="PF00072">
    <property type="entry name" value="Response_reg"/>
    <property type="match status" value="2"/>
</dbReference>
<dbReference type="PROSITE" id="PS50887">
    <property type="entry name" value="GGDEF"/>
    <property type="match status" value="1"/>
</dbReference>
<accession>A0A1I4RZX9</accession>
<evidence type="ECO:0000313" key="11">
    <source>
        <dbReference type="EMBL" id="SFM57775.1"/>
    </source>
</evidence>
<evidence type="ECO:0000259" key="6">
    <source>
        <dbReference type="PROSITE" id="PS50110"/>
    </source>
</evidence>